<proteinExistence type="predicted"/>
<sequence>LKVVVVSNLVKMAYLERLNNASEVVFEVEKSLQLQQGLQPLPFPGMDKTGSAMCTFYRVSTCRLGTLCPLRHVSGDKSIVCKHWLRGLCKKGDQCEFLHEYDVSKMPECFFYSKYNACSNKECPFRHIDPESKLKDCPWYDRGFCRHGPHCKNRHRRRVMCLSFLNGFCPDGPKCLRSHPNFDLPNADISAQRKQAANYIVCHNCGEVGHKVSSCPNLTSGEALHSNLPPFGRNFQAAPSDQTRRPLQEVTCYKCGDKGHYANKCSRGTFAFLAPTAALSHEARLKDEHLAHATHANVHHQRLAGRRAGEMKR</sequence>
<dbReference type="PANTHER" id="PTHR23102:SF24">
    <property type="entry name" value="CLEAVAGE AND POLYADENYLATION SPECIFICITY FACTOR SUBUNIT 4"/>
    <property type="match status" value="1"/>
</dbReference>
<comment type="caution">
    <text evidence="14">The sequence shown here is derived from an EMBL/GenBank/DDBJ whole genome shotgun (WGS) entry which is preliminary data.</text>
</comment>
<feature type="domain" description="CCHC-type" evidence="13">
    <location>
        <begin position="202"/>
        <end position="217"/>
    </location>
</feature>
<reference evidence="17 18" key="1">
    <citation type="submission" date="2015-01" db="EMBL/GenBank/DDBJ databases">
        <title>Evolution of Trichinella species and genotypes.</title>
        <authorList>
            <person name="Korhonen P.K."/>
            <person name="Edoardo P."/>
            <person name="Giuseppe L.R."/>
            <person name="Gasser R.B."/>
        </authorList>
    </citation>
    <scope>NUCLEOTIDE SEQUENCE [LARGE SCALE GENOMIC DNA]</scope>
    <source>
        <strain evidence="14">ISS13</strain>
        <strain evidence="16">ISS176</strain>
        <strain evidence="15">ISS588</strain>
    </source>
</reference>
<evidence type="ECO:0000313" key="14">
    <source>
        <dbReference type="EMBL" id="KRY78253.1"/>
    </source>
</evidence>
<evidence type="ECO:0000259" key="12">
    <source>
        <dbReference type="PROSITE" id="PS50103"/>
    </source>
</evidence>
<dbReference type="FunFam" id="4.10.1000.10:FF:000005">
    <property type="entry name" value="cleavage and polyadenylation specificity factor subunit 4"/>
    <property type="match status" value="1"/>
</dbReference>
<evidence type="ECO:0000313" key="17">
    <source>
        <dbReference type="Proteomes" id="UP000054632"/>
    </source>
</evidence>
<keyword evidence="9" id="KW-0539">Nucleus</keyword>
<dbReference type="GO" id="GO:0005634">
    <property type="term" value="C:nucleus"/>
    <property type="evidence" value="ECO:0007669"/>
    <property type="project" value="UniProtKB-SubCell"/>
</dbReference>
<dbReference type="Gene3D" id="4.10.60.10">
    <property type="entry name" value="Zinc finger, CCHC-type"/>
    <property type="match status" value="1"/>
</dbReference>
<feature type="domain" description="C3H1-type" evidence="12">
    <location>
        <begin position="131"/>
        <end position="158"/>
    </location>
</feature>
<dbReference type="SUPFAM" id="SSF57756">
    <property type="entry name" value="Retrovirus zinc finger-like domains"/>
    <property type="match status" value="2"/>
</dbReference>
<dbReference type="EMBL" id="JYDV01000004">
    <property type="protein sequence ID" value="KRZ44884.1"/>
    <property type="molecule type" value="Genomic_DNA"/>
</dbReference>
<keyword evidence="8" id="KW-0694">RNA-binding</keyword>
<dbReference type="InterPro" id="IPR036875">
    <property type="entry name" value="Znf_CCHC_sf"/>
</dbReference>
<dbReference type="PROSITE" id="PS50158">
    <property type="entry name" value="ZF_CCHC"/>
    <property type="match status" value="2"/>
</dbReference>
<feature type="non-terminal residue" evidence="14">
    <location>
        <position position="1"/>
    </location>
</feature>
<evidence type="ECO:0000313" key="16">
    <source>
        <dbReference type="EMBL" id="KRZ44884.1"/>
    </source>
</evidence>
<evidence type="ECO:0000259" key="13">
    <source>
        <dbReference type="PROSITE" id="PS50158"/>
    </source>
</evidence>
<feature type="zinc finger region" description="C3H1-type" evidence="10">
    <location>
        <begin position="75"/>
        <end position="102"/>
    </location>
</feature>
<comment type="subcellular location">
    <subcellularLocation>
        <location evidence="1">Nucleus</location>
    </subcellularLocation>
</comment>
<feature type="zinc finger region" description="C3H1-type" evidence="10">
    <location>
        <begin position="131"/>
        <end position="158"/>
    </location>
</feature>
<dbReference type="Proteomes" id="UP000054805">
    <property type="component" value="Unassembled WGS sequence"/>
</dbReference>
<keyword evidence="18" id="KW-1185">Reference proteome</keyword>
<evidence type="ECO:0000313" key="15">
    <source>
        <dbReference type="EMBL" id="KRZ34088.1"/>
    </source>
</evidence>
<evidence type="ECO:0000256" key="7">
    <source>
        <dbReference type="ARBA" id="ARBA00022833"/>
    </source>
</evidence>
<evidence type="ECO:0000256" key="3">
    <source>
        <dbReference type="ARBA" id="ARBA00022664"/>
    </source>
</evidence>
<feature type="region of interest" description="Disordered" evidence="11">
    <location>
        <begin position="294"/>
        <end position="313"/>
    </location>
</feature>
<dbReference type="GO" id="GO:0008270">
    <property type="term" value="F:zinc ion binding"/>
    <property type="evidence" value="ECO:0007669"/>
    <property type="project" value="UniProtKB-KW"/>
</dbReference>
<dbReference type="SUPFAM" id="SSF90229">
    <property type="entry name" value="CCCH zinc finger"/>
    <property type="match status" value="1"/>
</dbReference>
<evidence type="ECO:0000313" key="18">
    <source>
        <dbReference type="Proteomes" id="UP000054805"/>
    </source>
</evidence>
<evidence type="ECO:0000256" key="11">
    <source>
        <dbReference type="SAM" id="MobiDB-lite"/>
    </source>
</evidence>
<evidence type="ECO:0000256" key="8">
    <source>
        <dbReference type="ARBA" id="ARBA00022884"/>
    </source>
</evidence>
<feature type="domain" description="CCHC-type" evidence="13">
    <location>
        <begin position="252"/>
        <end position="265"/>
    </location>
</feature>
<gene>
    <name evidence="14" type="primary">CPSF4</name>
    <name evidence="14" type="ORF">T4A_3293</name>
    <name evidence="15" type="ORF">T4B_8</name>
    <name evidence="16" type="ORF">T4C_9000</name>
</gene>
<dbReference type="GO" id="GO:0003723">
    <property type="term" value="F:RNA binding"/>
    <property type="evidence" value="ECO:0007669"/>
    <property type="project" value="UniProtKB-KW"/>
</dbReference>
<keyword evidence="3" id="KW-0507">mRNA processing</keyword>
<feature type="domain" description="C3H1-type" evidence="12">
    <location>
        <begin position="160"/>
        <end position="182"/>
    </location>
</feature>
<evidence type="ECO:0000256" key="4">
    <source>
        <dbReference type="ARBA" id="ARBA00022723"/>
    </source>
</evidence>
<keyword evidence="7 10" id="KW-0862">Zinc</keyword>
<dbReference type="Pfam" id="PF14608">
    <property type="entry name" value="zf-CCCH_2"/>
    <property type="match status" value="3"/>
</dbReference>
<dbReference type="PROSITE" id="PS50103">
    <property type="entry name" value="ZF_C3H1"/>
    <property type="match status" value="4"/>
</dbReference>
<feature type="domain" description="C3H1-type" evidence="12">
    <location>
        <begin position="104"/>
        <end position="130"/>
    </location>
</feature>
<accession>A0A0V1EWQ9</accession>
<feature type="domain" description="C3H1-type" evidence="12">
    <location>
        <begin position="75"/>
        <end position="102"/>
    </location>
</feature>
<keyword evidence="6 10" id="KW-0863">Zinc-finger</keyword>
<dbReference type="EMBL" id="JYDR01000004">
    <property type="protein sequence ID" value="KRY78253.1"/>
    <property type="molecule type" value="Genomic_DNA"/>
</dbReference>
<evidence type="ECO:0000256" key="10">
    <source>
        <dbReference type="PROSITE-ProRule" id="PRU00723"/>
    </source>
</evidence>
<dbReference type="SMART" id="SM00343">
    <property type="entry name" value="ZnF_C2HC"/>
    <property type="match status" value="2"/>
</dbReference>
<feature type="zinc finger region" description="C3H1-type" evidence="10">
    <location>
        <begin position="160"/>
        <end position="182"/>
    </location>
</feature>
<dbReference type="SMART" id="SM00356">
    <property type="entry name" value="ZnF_C3H1"/>
    <property type="match status" value="5"/>
</dbReference>
<dbReference type="Proteomes" id="UP000054826">
    <property type="component" value="Unassembled WGS sequence"/>
</dbReference>
<dbReference type="Proteomes" id="UP000054632">
    <property type="component" value="Unassembled WGS sequence"/>
</dbReference>
<name>A0A0V1EWQ9_TRIPS</name>
<dbReference type="InterPro" id="IPR001878">
    <property type="entry name" value="Znf_CCHC"/>
</dbReference>
<dbReference type="Gene3D" id="4.10.1000.10">
    <property type="entry name" value="Zinc finger, CCCH-type"/>
    <property type="match status" value="2"/>
</dbReference>
<dbReference type="AlphaFoldDB" id="A0A0V1EWQ9"/>
<keyword evidence="5" id="KW-0677">Repeat</keyword>
<dbReference type="GO" id="GO:0006397">
    <property type="term" value="P:mRNA processing"/>
    <property type="evidence" value="ECO:0007669"/>
    <property type="project" value="UniProtKB-KW"/>
</dbReference>
<evidence type="ECO:0000256" key="1">
    <source>
        <dbReference type="ARBA" id="ARBA00004123"/>
    </source>
</evidence>
<dbReference type="GO" id="GO:0019899">
    <property type="term" value="F:enzyme binding"/>
    <property type="evidence" value="ECO:0007669"/>
    <property type="project" value="UniProtKB-ARBA"/>
</dbReference>
<evidence type="ECO:0000256" key="6">
    <source>
        <dbReference type="ARBA" id="ARBA00022771"/>
    </source>
</evidence>
<dbReference type="PANTHER" id="PTHR23102">
    <property type="entry name" value="CLEAVAGE AND POLYADENYLATION SPECIFICITY FACTOR SUBUNIT 4-RELATED"/>
    <property type="match status" value="1"/>
</dbReference>
<keyword evidence="4 10" id="KW-0479">Metal-binding</keyword>
<dbReference type="Pfam" id="PF00098">
    <property type="entry name" value="zf-CCHC"/>
    <property type="match status" value="2"/>
</dbReference>
<organism evidence="14 17">
    <name type="scientific">Trichinella pseudospiralis</name>
    <name type="common">Parasitic roundworm</name>
    <dbReference type="NCBI Taxonomy" id="6337"/>
    <lineage>
        <taxon>Eukaryota</taxon>
        <taxon>Metazoa</taxon>
        <taxon>Ecdysozoa</taxon>
        <taxon>Nematoda</taxon>
        <taxon>Enoplea</taxon>
        <taxon>Dorylaimia</taxon>
        <taxon>Trichinellida</taxon>
        <taxon>Trichinellidae</taxon>
        <taxon>Trichinella</taxon>
    </lineage>
</organism>
<evidence type="ECO:0000256" key="9">
    <source>
        <dbReference type="ARBA" id="ARBA00023242"/>
    </source>
</evidence>
<dbReference type="InterPro" id="IPR045348">
    <property type="entry name" value="CPSF4/Yth1"/>
</dbReference>
<dbReference type="InterPro" id="IPR000571">
    <property type="entry name" value="Znf_CCCH"/>
</dbReference>
<evidence type="ECO:0000256" key="2">
    <source>
        <dbReference type="ARBA" id="ARBA00016264"/>
    </source>
</evidence>
<protein>
    <recommendedName>
        <fullName evidence="2">Cleavage and polyadenylation specificity factor subunit 4</fullName>
    </recommendedName>
</protein>
<evidence type="ECO:0000256" key="5">
    <source>
        <dbReference type="ARBA" id="ARBA00022737"/>
    </source>
</evidence>
<dbReference type="Pfam" id="PF18345">
    <property type="entry name" value="zf_CCCH_4"/>
    <property type="match status" value="1"/>
</dbReference>
<dbReference type="EMBL" id="JYDS01000005">
    <property type="protein sequence ID" value="KRZ34088.1"/>
    <property type="molecule type" value="Genomic_DNA"/>
</dbReference>
<feature type="zinc finger region" description="C3H1-type" evidence="10">
    <location>
        <begin position="104"/>
        <end position="130"/>
    </location>
</feature>
<dbReference type="InterPro" id="IPR036855">
    <property type="entry name" value="Znf_CCCH_sf"/>
</dbReference>